<evidence type="ECO:0000313" key="3">
    <source>
        <dbReference type="Proteomes" id="UP000199659"/>
    </source>
</evidence>
<protein>
    <submittedName>
        <fullName evidence="2">Uncharacterized protein</fullName>
    </submittedName>
</protein>
<keyword evidence="1" id="KW-1133">Transmembrane helix</keyword>
<evidence type="ECO:0000256" key="1">
    <source>
        <dbReference type="SAM" id="Phobius"/>
    </source>
</evidence>
<evidence type="ECO:0000313" key="2">
    <source>
        <dbReference type="EMBL" id="SFR81773.1"/>
    </source>
</evidence>
<reference evidence="2 3" key="1">
    <citation type="submission" date="2016-10" db="EMBL/GenBank/DDBJ databases">
        <authorList>
            <person name="de Groot N.N."/>
        </authorList>
    </citation>
    <scope>NUCLEOTIDE SEQUENCE [LARGE SCALE GENOMIC DNA]</scope>
    <source>
        <strain evidence="2 3">743A</strain>
    </source>
</reference>
<proteinExistence type="predicted"/>
<keyword evidence="1" id="KW-0812">Transmembrane</keyword>
<dbReference type="AlphaFoldDB" id="A0A1I6JS56"/>
<gene>
    <name evidence="2" type="ORF">SAMN05661086_01936</name>
</gene>
<name>A0A1I6JS56_9FIRM</name>
<keyword evidence="3" id="KW-1185">Reference proteome</keyword>
<feature type="transmembrane region" description="Helical" evidence="1">
    <location>
        <begin position="12"/>
        <end position="33"/>
    </location>
</feature>
<dbReference type="Proteomes" id="UP000199659">
    <property type="component" value="Unassembled WGS sequence"/>
</dbReference>
<accession>A0A1I6JS56</accession>
<organism evidence="2 3">
    <name type="scientific">Anaeromicropila populeti</name>
    <dbReference type="NCBI Taxonomy" id="37658"/>
    <lineage>
        <taxon>Bacteria</taxon>
        <taxon>Bacillati</taxon>
        <taxon>Bacillota</taxon>
        <taxon>Clostridia</taxon>
        <taxon>Lachnospirales</taxon>
        <taxon>Lachnospiraceae</taxon>
        <taxon>Anaeromicropila</taxon>
    </lineage>
</organism>
<keyword evidence="1" id="KW-0472">Membrane</keyword>
<dbReference type="EMBL" id="FOYZ01000006">
    <property type="protein sequence ID" value="SFR81773.1"/>
    <property type="molecule type" value="Genomic_DNA"/>
</dbReference>
<dbReference type="STRING" id="37658.SAMN05661086_01936"/>
<dbReference type="RefSeq" id="WP_092560475.1">
    <property type="nucleotide sequence ID" value="NZ_FOYZ01000006.1"/>
</dbReference>
<sequence>MKERKNQKAIRSNWILEAIGVILLIASVVQVTFNWENAYTKDFSFFIDDTSVLSDYVDIGGTLELTSFQKTGTSSCKYNLYRKARTASSYTSIYTGVSYSNNNEISDIWSVSFGSWADTRFKMTKTAGKTTQSTICVAIEES</sequence>